<name>A0A1N7NDF7_9BACL</name>
<dbReference type="Pfam" id="PF13377">
    <property type="entry name" value="Peripla_BP_3"/>
    <property type="match status" value="1"/>
</dbReference>
<dbReference type="Pfam" id="PF00356">
    <property type="entry name" value="LacI"/>
    <property type="match status" value="1"/>
</dbReference>
<evidence type="ECO:0000256" key="1">
    <source>
        <dbReference type="ARBA" id="ARBA00023015"/>
    </source>
</evidence>
<protein>
    <submittedName>
        <fullName evidence="6">Transcriptional regulator, LacI family</fullName>
    </submittedName>
</protein>
<dbReference type="GO" id="GO:0003700">
    <property type="term" value="F:DNA-binding transcription factor activity"/>
    <property type="evidence" value="ECO:0007669"/>
    <property type="project" value="TreeGrafter"/>
</dbReference>
<keyword evidence="3" id="KW-0804">Transcription</keyword>
<sequence length="335" mass="37031">MTIREVAKRAGVSIATVSRVLNRSKPVSEELKRRIEQAVRETGYLPNAVARSMIQKRTGLIGVIIPEIANPYFSGLVEGIESVAHQHQSHIMLAVSRKDPRREMDLLRIFQARQMDGIILAAARVGGELRRVLQSLTIPYVLIGQRPAGLRAPCVKVDNRRAACEVTTHLIGKGHRRIGMISGPMWDLASGKERYEGYRDALGEAGWTPRPEWVAAEESFRLQDGVKGMERILRAKERPTAVFCACDRMAVGAIQALESRGIRVPDQIAVAGFDDEEAATMIRPRLTTVRHSPFEMGWKATERLMATLRGEGSSPDEVIRVGHGLVVRDSTSGGK</sequence>
<accession>A0A1N7NDF7</accession>
<evidence type="ECO:0000313" key="6">
    <source>
        <dbReference type="EMBL" id="SIS96350.1"/>
    </source>
</evidence>
<dbReference type="AlphaFoldDB" id="A0A1N7NDF7"/>
<evidence type="ECO:0000256" key="3">
    <source>
        <dbReference type="ARBA" id="ARBA00023163"/>
    </source>
</evidence>
<dbReference type="InterPro" id="IPR046335">
    <property type="entry name" value="LacI/GalR-like_sensor"/>
</dbReference>
<dbReference type="InterPro" id="IPR000843">
    <property type="entry name" value="HTH_LacI"/>
</dbReference>
<dbReference type="InterPro" id="IPR000551">
    <property type="entry name" value="MerR-type_HTH_dom"/>
</dbReference>
<dbReference type="PANTHER" id="PTHR30146:SF109">
    <property type="entry name" value="HTH-TYPE TRANSCRIPTIONAL REGULATOR GALS"/>
    <property type="match status" value="1"/>
</dbReference>
<dbReference type="EMBL" id="FTOD01000008">
    <property type="protein sequence ID" value="SIS96350.1"/>
    <property type="molecule type" value="Genomic_DNA"/>
</dbReference>
<reference evidence="7" key="1">
    <citation type="submission" date="2017-01" db="EMBL/GenBank/DDBJ databases">
        <authorList>
            <person name="Varghese N."/>
            <person name="Submissions S."/>
        </authorList>
    </citation>
    <scope>NUCLEOTIDE SEQUENCE [LARGE SCALE GENOMIC DNA]</scope>
    <source>
        <strain evidence="7">DSM 45196</strain>
    </source>
</reference>
<feature type="domain" description="HTH lacI-type" evidence="4">
    <location>
        <begin position="1"/>
        <end position="55"/>
    </location>
</feature>
<dbReference type="Proteomes" id="UP000186795">
    <property type="component" value="Unassembled WGS sequence"/>
</dbReference>
<dbReference type="InterPro" id="IPR010982">
    <property type="entry name" value="Lambda_DNA-bd_dom_sf"/>
</dbReference>
<dbReference type="SMART" id="SM00354">
    <property type="entry name" value="HTH_LACI"/>
    <property type="match status" value="1"/>
</dbReference>
<dbReference type="PANTHER" id="PTHR30146">
    <property type="entry name" value="LACI-RELATED TRANSCRIPTIONAL REPRESSOR"/>
    <property type="match status" value="1"/>
</dbReference>
<dbReference type="SUPFAM" id="SSF47413">
    <property type="entry name" value="lambda repressor-like DNA-binding domains"/>
    <property type="match status" value="1"/>
</dbReference>
<dbReference type="PROSITE" id="PS50932">
    <property type="entry name" value="HTH_LACI_2"/>
    <property type="match status" value="1"/>
</dbReference>
<dbReference type="CDD" id="cd01392">
    <property type="entry name" value="HTH_LacI"/>
    <property type="match status" value="1"/>
</dbReference>
<organism evidence="6 7">
    <name type="scientific">Kroppenstedtia eburnea</name>
    <dbReference type="NCBI Taxonomy" id="714067"/>
    <lineage>
        <taxon>Bacteria</taxon>
        <taxon>Bacillati</taxon>
        <taxon>Bacillota</taxon>
        <taxon>Bacilli</taxon>
        <taxon>Bacillales</taxon>
        <taxon>Thermoactinomycetaceae</taxon>
        <taxon>Kroppenstedtia</taxon>
    </lineage>
</organism>
<gene>
    <name evidence="6" type="ORF">SAMN05421790_108143</name>
</gene>
<dbReference type="Gene3D" id="3.40.50.2300">
    <property type="match status" value="2"/>
</dbReference>
<dbReference type="InterPro" id="IPR028082">
    <property type="entry name" value="Peripla_BP_I"/>
</dbReference>
<dbReference type="PROSITE" id="PS00356">
    <property type="entry name" value="HTH_LACI_1"/>
    <property type="match status" value="1"/>
</dbReference>
<proteinExistence type="predicted"/>
<dbReference type="SUPFAM" id="SSF53822">
    <property type="entry name" value="Periplasmic binding protein-like I"/>
    <property type="match status" value="1"/>
</dbReference>
<evidence type="ECO:0000259" key="4">
    <source>
        <dbReference type="PROSITE" id="PS50932"/>
    </source>
</evidence>
<keyword evidence="1" id="KW-0805">Transcription regulation</keyword>
<keyword evidence="2" id="KW-0238">DNA-binding</keyword>
<keyword evidence="7" id="KW-1185">Reference proteome</keyword>
<dbReference type="GO" id="GO:0000976">
    <property type="term" value="F:transcription cis-regulatory region binding"/>
    <property type="evidence" value="ECO:0007669"/>
    <property type="project" value="TreeGrafter"/>
</dbReference>
<evidence type="ECO:0000313" key="7">
    <source>
        <dbReference type="Proteomes" id="UP000186795"/>
    </source>
</evidence>
<evidence type="ECO:0000256" key="2">
    <source>
        <dbReference type="ARBA" id="ARBA00023125"/>
    </source>
</evidence>
<dbReference type="PRINTS" id="PR00036">
    <property type="entry name" value="HTHLACI"/>
</dbReference>
<dbReference type="Gene3D" id="1.10.260.40">
    <property type="entry name" value="lambda repressor-like DNA-binding domains"/>
    <property type="match status" value="1"/>
</dbReference>
<evidence type="ECO:0000259" key="5">
    <source>
        <dbReference type="PROSITE" id="PS50937"/>
    </source>
</evidence>
<feature type="domain" description="HTH merR-type" evidence="5">
    <location>
        <begin position="1"/>
        <end position="17"/>
    </location>
</feature>
<dbReference type="PROSITE" id="PS50937">
    <property type="entry name" value="HTH_MERR_2"/>
    <property type="match status" value="1"/>
</dbReference>